<evidence type="ECO:0000259" key="2">
    <source>
        <dbReference type="Pfam" id="PF12697"/>
    </source>
</evidence>
<dbReference type="PANTHER" id="PTHR43194:SF4">
    <property type="entry name" value="AB HYDROLASE-1 DOMAIN-CONTAINING PROTEIN"/>
    <property type="match status" value="1"/>
</dbReference>
<dbReference type="EMBL" id="JAHFXF010000396">
    <property type="protein sequence ID" value="KAG9688578.1"/>
    <property type="molecule type" value="Genomic_DNA"/>
</dbReference>
<evidence type="ECO:0000256" key="1">
    <source>
        <dbReference type="SAM" id="MobiDB-lite"/>
    </source>
</evidence>
<reference evidence="3" key="1">
    <citation type="journal article" date="2021" name="J Fungi (Basel)">
        <title>Virulence traits and population genomics of the black yeast Aureobasidium melanogenum.</title>
        <authorList>
            <person name="Cernosa A."/>
            <person name="Sun X."/>
            <person name="Gostincar C."/>
            <person name="Fang C."/>
            <person name="Gunde-Cimerman N."/>
            <person name="Song Z."/>
        </authorList>
    </citation>
    <scope>NUCLEOTIDE SEQUENCE</scope>
    <source>
        <strain evidence="3">EXF-9911</strain>
    </source>
</reference>
<name>A0A9P8EFV1_AURME</name>
<organism evidence="3 4">
    <name type="scientific">Aureobasidium melanogenum</name>
    <name type="common">Aureobasidium pullulans var. melanogenum</name>
    <dbReference type="NCBI Taxonomy" id="46634"/>
    <lineage>
        <taxon>Eukaryota</taxon>
        <taxon>Fungi</taxon>
        <taxon>Dikarya</taxon>
        <taxon>Ascomycota</taxon>
        <taxon>Pezizomycotina</taxon>
        <taxon>Dothideomycetes</taxon>
        <taxon>Dothideomycetidae</taxon>
        <taxon>Dothideales</taxon>
        <taxon>Saccotheciaceae</taxon>
        <taxon>Aureobasidium</taxon>
    </lineage>
</organism>
<dbReference type="InterPro" id="IPR029058">
    <property type="entry name" value="AB_hydrolase_fold"/>
</dbReference>
<dbReference type="PANTHER" id="PTHR43194">
    <property type="entry name" value="HYDROLASE ALPHA/BETA FOLD FAMILY"/>
    <property type="match status" value="1"/>
</dbReference>
<comment type="caution">
    <text evidence="3">The sequence shown here is derived from an EMBL/GenBank/DDBJ whole genome shotgun (WGS) entry which is preliminary data.</text>
</comment>
<dbReference type="Gene3D" id="3.40.50.1820">
    <property type="entry name" value="alpha/beta hydrolase"/>
    <property type="match status" value="1"/>
</dbReference>
<dbReference type="SUPFAM" id="SSF53474">
    <property type="entry name" value="alpha/beta-Hydrolases"/>
    <property type="match status" value="1"/>
</dbReference>
<sequence length="610" mass="66831">MTAHPPDMSDIQQNTKAASKTKSKRRTWVQERRQNQIDRKSAEDDTNSVMPTQVSEGAQRRASVQGIDATLMTPPIELDEWTTKSCPTSAIRNIHNLPAARATAPESVELPPQLPEPMEAVSQNIPRITIDTSSIAASHTADTTRSTTTADTATSTMASGMNEHQTFATLADHNFFIPPTASLNASSLILFKHDTPSLERFRLLHNQLFIELGRVVEEQLQPPQFPETNAEAYGQKEQLMLGLLTEVVPALNHLTERIGKEIKSSMEKHEAGLRLWAGERRQKEEGASCSYDYTDLNEEVPYIRNYFYVGGKYVSDGSGGHAFQDQMYVERLTPLGGPRKQTPLVFIPGAGQTGTNFLNKPDDGRGWASLFIMQGFEVYIVEQTSRGRSAWRPGAGPGIISFSAELIQQRFTAPQDYKLWPQAINHTQWPGTGRMGDAIFDAFYSSNVQLSNNDTYSQATVQAAGAALLDRIGSPVIIIGHSQAGPMAILVADARPNLTEAIILLEPGGPPFRGAVFNNASARPWGLADVPLVYSPPVTDPVIDLVREVVPASSENLDGCVLQASSPAPRRLSNLAPKPILVVTAEASYHAVYDYCTCARLVVPRQITWS</sequence>
<dbReference type="InterPro" id="IPR000073">
    <property type="entry name" value="AB_hydrolase_1"/>
</dbReference>
<protein>
    <submittedName>
        <fullName evidence="3">Alpha/beta-hydrolase</fullName>
    </submittedName>
</protein>
<dbReference type="Proteomes" id="UP000779574">
    <property type="component" value="Unassembled WGS sequence"/>
</dbReference>
<accession>A0A9P8EFV1</accession>
<feature type="compositionally biased region" description="Basic and acidic residues" evidence="1">
    <location>
        <begin position="28"/>
        <end position="43"/>
    </location>
</feature>
<dbReference type="OrthoDB" id="9978720at2759"/>
<dbReference type="CDD" id="cd12809">
    <property type="entry name" value="Esterase_713_like-2"/>
    <property type="match status" value="1"/>
</dbReference>
<proteinExistence type="predicted"/>
<feature type="region of interest" description="Disordered" evidence="1">
    <location>
        <begin position="1"/>
        <end position="62"/>
    </location>
</feature>
<feature type="domain" description="AB hydrolase-1" evidence="2">
    <location>
        <begin position="344"/>
        <end position="582"/>
    </location>
</feature>
<dbReference type="InterPro" id="IPR050228">
    <property type="entry name" value="Carboxylesterase_BioH"/>
</dbReference>
<evidence type="ECO:0000313" key="4">
    <source>
        <dbReference type="Proteomes" id="UP000779574"/>
    </source>
</evidence>
<dbReference type="AlphaFoldDB" id="A0A9P8EFV1"/>
<feature type="non-terminal residue" evidence="3">
    <location>
        <position position="1"/>
    </location>
</feature>
<dbReference type="Pfam" id="PF12697">
    <property type="entry name" value="Abhydrolase_6"/>
    <property type="match status" value="1"/>
</dbReference>
<feature type="compositionally biased region" description="Polar residues" evidence="1">
    <location>
        <begin position="47"/>
        <end position="56"/>
    </location>
</feature>
<reference evidence="3" key="2">
    <citation type="submission" date="2021-08" db="EMBL/GenBank/DDBJ databases">
        <authorList>
            <person name="Gostincar C."/>
            <person name="Sun X."/>
            <person name="Song Z."/>
            <person name="Gunde-Cimerman N."/>
        </authorList>
    </citation>
    <scope>NUCLEOTIDE SEQUENCE</scope>
    <source>
        <strain evidence="3">EXF-9911</strain>
    </source>
</reference>
<gene>
    <name evidence="3" type="ORF">KCU76_g9511</name>
</gene>
<evidence type="ECO:0000313" key="3">
    <source>
        <dbReference type="EMBL" id="KAG9688578.1"/>
    </source>
</evidence>